<feature type="chain" id="PRO_5016339530" evidence="1">
    <location>
        <begin position="20"/>
        <end position="353"/>
    </location>
</feature>
<organism evidence="2 3">
    <name type="scientific">Arcticibacterium luteifluviistationis</name>
    <dbReference type="NCBI Taxonomy" id="1784714"/>
    <lineage>
        <taxon>Bacteria</taxon>
        <taxon>Pseudomonadati</taxon>
        <taxon>Bacteroidota</taxon>
        <taxon>Cytophagia</taxon>
        <taxon>Cytophagales</taxon>
        <taxon>Leadbetterellaceae</taxon>
        <taxon>Arcticibacterium</taxon>
    </lineage>
</organism>
<accession>A0A2Z4GCA3</accession>
<proteinExistence type="predicted"/>
<keyword evidence="1" id="KW-0732">Signal</keyword>
<evidence type="ECO:0000313" key="2">
    <source>
        <dbReference type="EMBL" id="AWV98767.1"/>
    </source>
</evidence>
<dbReference type="AlphaFoldDB" id="A0A2Z4GCA3"/>
<keyword evidence="3" id="KW-1185">Reference proteome</keyword>
<dbReference type="KEGG" id="als:DJ013_11515"/>
<dbReference type="OrthoDB" id="935042at2"/>
<sequence length="353" mass="37562">MKKIVLLFTFIFISSLGFAQFGEVKPGTIQIYEPAGLGGLIKPNVTFSKIDFPDIQLIGYNSDDASIASLAILHTGGSKFTKFFKDGNIGIGYGLFDNFNDTGLGVRYFSSAANPHARLINLNNTEPARLNFENVGATGVSWQLKGKSNNTNTSSFFNINSSQGGDILTLRGDGKVGILTDNPSVPLHVNSSASSINSTTGAMILGTLAAGHLTLDNDEINAYNNTSGSTLYLNQESTGRVEIGGSSDLRVNGFTELGGSGAPSIKMKKLLGTSGLANSTVNVAHGLSKDKILGVQVILKRSENYSELPNFTSIIGYEYQVEITPTDISIMTTSSNSANILSKPFTVLITYEE</sequence>
<evidence type="ECO:0000256" key="1">
    <source>
        <dbReference type="SAM" id="SignalP"/>
    </source>
</evidence>
<dbReference type="Proteomes" id="UP000249873">
    <property type="component" value="Chromosome"/>
</dbReference>
<evidence type="ECO:0000313" key="3">
    <source>
        <dbReference type="Proteomes" id="UP000249873"/>
    </source>
</evidence>
<name>A0A2Z4GCA3_9BACT</name>
<dbReference type="EMBL" id="CP029480">
    <property type="protein sequence ID" value="AWV98767.1"/>
    <property type="molecule type" value="Genomic_DNA"/>
</dbReference>
<protein>
    <submittedName>
        <fullName evidence="2">Uncharacterized protein</fullName>
    </submittedName>
</protein>
<dbReference type="RefSeq" id="WP_111371960.1">
    <property type="nucleotide sequence ID" value="NZ_CP029480.1"/>
</dbReference>
<reference evidence="2 3" key="1">
    <citation type="submission" date="2018-05" db="EMBL/GenBank/DDBJ databases">
        <title>Complete genome sequence of Arcticibacterium luteifluviistationis SM1504T, a cytophagaceae bacterium isolated from Arctic surface seawater.</title>
        <authorList>
            <person name="Li Y."/>
            <person name="Qin Q.-L."/>
        </authorList>
    </citation>
    <scope>NUCLEOTIDE SEQUENCE [LARGE SCALE GENOMIC DNA]</scope>
    <source>
        <strain evidence="2 3">SM1504</strain>
    </source>
</reference>
<gene>
    <name evidence="2" type="ORF">DJ013_11515</name>
</gene>
<feature type="signal peptide" evidence="1">
    <location>
        <begin position="1"/>
        <end position="19"/>
    </location>
</feature>